<keyword evidence="4 7" id="KW-1133">Transmembrane helix</keyword>
<evidence type="ECO:0000259" key="8">
    <source>
        <dbReference type="Pfam" id="PF06271"/>
    </source>
</evidence>
<keyword evidence="5 7" id="KW-0472">Membrane</keyword>
<dbReference type="RefSeq" id="WP_386767437.1">
    <property type="nucleotide sequence ID" value="NZ_JBHSTI010000008.1"/>
</dbReference>
<protein>
    <submittedName>
        <fullName evidence="9">RDD family protein</fullName>
    </submittedName>
</protein>
<name>A0ABW1T3K8_9ACTN</name>
<evidence type="ECO:0000256" key="5">
    <source>
        <dbReference type="ARBA" id="ARBA00023136"/>
    </source>
</evidence>
<dbReference type="EMBL" id="JBHSTI010000008">
    <property type="protein sequence ID" value="MFC6238864.1"/>
    <property type="molecule type" value="Genomic_DNA"/>
</dbReference>
<gene>
    <name evidence="9" type="ORF">ACFQGU_13325</name>
</gene>
<organism evidence="9 10">
    <name type="scientific">Longivirga aurantiaca</name>
    <dbReference type="NCBI Taxonomy" id="1837743"/>
    <lineage>
        <taxon>Bacteria</taxon>
        <taxon>Bacillati</taxon>
        <taxon>Actinomycetota</taxon>
        <taxon>Actinomycetes</taxon>
        <taxon>Sporichthyales</taxon>
        <taxon>Sporichthyaceae</taxon>
        <taxon>Longivirga</taxon>
    </lineage>
</organism>
<evidence type="ECO:0000256" key="1">
    <source>
        <dbReference type="ARBA" id="ARBA00004651"/>
    </source>
</evidence>
<dbReference type="InterPro" id="IPR010432">
    <property type="entry name" value="RDD"/>
</dbReference>
<evidence type="ECO:0000313" key="9">
    <source>
        <dbReference type="EMBL" id="MFC6238864.1"/>
    </source>
</evidence>
<feature type="transmembrane region" description="Helical" evidence="7">
    <location>
        <begin position="91"/>
        <end position="113"/>
    </location>
</feature>
<dbReference type="Proteomes" id="UP001596138">
    <property type="component" value="Unassembled WGS sequence"/>
</dbReference>
<accession>A0ABW1T3K8</accession>
<comment type="caution">
    <text evidence="9">The sequence shown here is derived from an EMBL/GenBank/DDBJ whole genome shotgun (WGS) entry which is preliminary data.</text>
</comment>
<evidence type="ECO:0000313" key="10">
    <source>
        <dbReference type="Proteomes" id="UP001596138"/>
    </source>
</evidence>
<dbReference type="InterPro" id="IPR016795">
    <property type="entry name" value="UCP021697"/>
</dbReference>
<evidence type="ECO:0000256" key="6">
    <source>
        <dbReference type="SAM" id="MobiDB-lite"/>
    </source>
</evidence>
<keyword evidence="3 7" id="KW-0812">Transmembrane</keyword>
<dbReference type="PANTHER" id="PTHR36115">
    <property type="entry name" value="PROLINE-RICH ANTIGEN HOMOLOG-RELATED"/>
    <property type="match status" value="1"/>
</dbReference>
<reference evidence="10" key="1">
    <citation type="journal article" date="2019" name="Int. J. Syst. Evol. Microbiol.">
        <title>The Global Catalogue of Microorganisms (GCM) 10K type strain sequencing project: providing services to taxonomists for standard genome sequencing and annotation.</title>
        <authorList>
            <consortium name="The Broad Institute Genomics Platform"/>
            <consortium name="The Broad Institute Genome Sequencing Center for Infectious Disease"/>
            <person name="Wu L."/>
            <person name="Ma J."/>
        </authorList>
    </citation>
    <scope>NUCLEOTIDE SEQUENCE [LARGE SCALE GENOMIC DNA]</scope>
    <source>
        <strain evidence="10">CGMCC 4.7317</strain>
    </source>
</reference>
<keyword evidence="2" id="KW-1003">Cell membrane</keyword>
<feature type="region of interest" description="Disordered" evidence="6">
    <location>
        <begin position="1"/>
        <end position="45"/>
    </location>
</feature>
<dbReference type="InterPro" id="IPR051791">
    <property type="entry name" value="Pra-immunoreactive"/>
</dbReference>
<evidence type="ECO:0000256" key="4">
    <source>
        <dbReference type="ARBA" id="ARBA00022989"/>
    </source>
</evidence>
<evidence type="ECO:0000256" key="7">
    <source>
        <dbReference type="SAM" id="Phobius"/>
    </source>
</evidence>
<feature type="transmembrane region" description="Helical" evidence="7">
    <location>
        <begin position="64"/>
        <end position="85"/>
    </location>
</feature>
<comment type="subcellular location">
    <subcellularLocation>
        <location evidence="1">Cell membrane</location>
        <topology evidence="1">Multi-pass membrane protein</topology>
    </subcellularLocation>
</comment>
<proteinExistence type="predicted"/>
<dbReference type="Pfam" id="PF06271">
    <property type="entry name" value="RDD"/>
    <property type="match status" value="1"/>
</dbReference>
<feature type="domain" description="RDD" evidence="8">
    <location>
        <begin position="55"/>
        <end position="160"/>
    </location>
</feature>
<evidence type="ECO:0000256" key="2">
    <source>
        <dbReference type="ARBA" id="ARBA00022475"/>
    </source>
</evidence>
<keyword evidence="10" id="KW-1185">Reference proteome</keyword>
<evidence type="ECO:0000256" key="3">
    <source>
        <dbReference type="ARBA" id="ARBA00022692"/>
    </source>
</evidence>
<dbReference type="PANTHER" id="PTHR36115:SF6">
    <property type="entry name" value="PROLINE-RICH ANTIGEN HOMOLOG"/>
    <property type="match status" value="1"/>
</dbReference>
<dbReference type="PIRSF" id="PIRSF021697">
    <property type="entry name" value="UCP021697"/>
    <property type="match status" value="1"/>
</dbReference>
<sequence length="169" mass="18399">MAGEQNAPDGEQQSRGLTRRDLGSWLSGPGSVLPPTQDYPGQRLGLPDDGPGSIARWGRRIGALFLDWFACVLLVRLLFSGLAYGTPESSFATMGVFLVQLTLLTWATGSSFGQRVFGIGVLRLDGMPPGFGRAFLRSLQVCLLVPAVIWDRDMRGLHDRSLGLVLVRR</sequence>